<comment type="caution">
    <text evidence="2">The sequence shown here is derived from an EMBL/GenBank/DDBJ whole genome shotgun (WGS) entry which is preliminary data.</text>
</comment>
<dbReference type="AlphaFoldDB" id="A0A4C1YAE7"/>
<accession>A0A4C1YAE7</accession>
<dbReference type="Proteomes" id="UP000299102">
    <property type="component" value="Unassembled WGS sequence"/>
</dbReference>
<keyword evidence="1" id="KW-0472">Membrane</keyword>
<keyword evidence="3" id="KW-1185">Reference proteome</keyword>
<keyword evidence="1" id="KW-0812">Transmembrane</keyword>
<evidence type="ECO:0000313" key="3">
    <source>
        <dbReference type="Proteomes" id="UP000299102"/>
    </source>
</evidence>
<evidence type="ECO:0000313" key="2">
    <source>
        <dbReference type="EMBL" id="GBP73291.1"/>
    </source>
</evidence>
<evidence type="ECO:0000256" key="1">
    <source>
        <dbReference type="SAM" id="Phobius"/>
    </source>
</evidence>
<organism evidence="2 3">
    <name type="scientific">Eumeta variegata</name>
    <name type="common">Bagworm moth</name>
    <name type="synonym">Eumeta japonica</name>
    <dbReference type="NCBI Taxonomy" id="151549"/>
    <lineage>
        <taxon>Eukaryota</taxon>
        <taxon>Metazoa</taxon>
        <taxon>Ecdysozoa</taxon>
        <taxon>Arthropoda</taxon>
        <taxon>Hexapoda</taxon>
        <taxon>Insecta</taxon>
        <taxon>Pterygota</taxon>
        <taxon>Neoptera</taxon>
        <taxon>Endopterygota</taxon>
        <taxon>Lepidoptera</taxon>
        <taxon>Glossata</taxon>
        <taxon>Ditrysia</taxon>
        <taxon>Tineoidea</taxon>
        <taxon>Psychidae</taxon>
        <taxon>Oiketicinae</taxon>
        <taxon>Eumeta</taxon>
    </lineage>
</organism>
<keyword evidence="1" id="KW-1133">Transmembrane helix</keyword>
<dbReference type="EMBL" id="BGZK01001168">
    <property type="protein sequence ID" value="GBP73291.1"/>
    <property type="molecule type" value="Genomic_DNA"/>
</dbReference>
<sequence length="168" mass="18680">MDTSMRFINFPPVYGVIPTKIRRPAVKVDTVRRACAPAAASRAAEQRDDTKMLAVQGETVKRNALEEKEMSRPSVNGYSPLENTTVHKRQRRQLRPICVSADGRACDVTKCRKGGGGRTKLLIIISNGGTAHVAAVLYLEIVHWMRIRRGRTDSRVSSGLHAECYCML</sequence>
<protein>
    <submittedName>
        <fullName evidence="2">Uncharacterized protein</fullName>
    </submittedName>
</protein>
<feature type="transmembrane region" description="Helical" evidence="1">
    <location>
        <begin position="121"/>
        <end position="141"/>
    </location>
</feature>
<proteinExistence type="predicted"/>
<gene>
    <name evidence="2" type="ORF">EVAR_54785_1</name>
</gene>
<name>A0A4C1YAE7_EUMVA</name>
<reference evidence="2 3" key="1">
    <citation type="journal article" date="2019" name="Commun. Biol.">
        <title>The bagworm genome reveals a unique fibroin gene that provides high tensile strength.</title>
        <authorList>
            <person name="Kono N."/>
            <person name="Nakamura H."/>
            <person name="Ohtoshi R."/>
            <person name="Tomita M."/>
            <person name="Numata K."/>
            <person name="Arakawa K."/>
        </authorList>
    </citation>
    <scope>NUCLEOTIDE SEQUENCE [LARGE SCALE GENOMIC DNA]</scope>
</reference>